<dbReference type="EMBL" id="LNAL01000005">
    <property type="protein sequence ID" value="KUG09046.1"/>
    <property type="molecule type" value="Genomic_DNA"/>
</dbReference>
<protein>
    <recommendedName>
        <fullName evidence="4">DUF3298 domain-containing protein</fullName>
    </recommendedName>
</protein>
<evidence type="ECO:0000256" key="1">
    <source>
        <dbReference type="SAM" id="SignalP"/>
    </source>
</evidence>
<evidence type="ECO:0000313" key="3">
    <source>
        <dbReference type="Proteomes" id="UP000054223"/>
    </source>
</evidence>
<gene>
    <name evidence="2" type="ORF">ASU33_19675</name>
</gene>
<keyword evidence="1" id="KW-0732">Signal</keyword>
<organism evidence="2 3">
    <name type="scientific">Solirubrum puertoriconensis</name>
    <dbReference type="NCBI Taxonomy" id="1751427"/>
    <lineage>
        <taxon>Bacteria</taxon>
        <taxon>Pseudomonadati</taxon>
        <taxon>Bacteroidota</taxon>
        <taxon>Cytophagia</taxon>
        <taxon>Cytophagales</taxon>
    </lineage>
</organism>
<feature type="chain" id="PRO_5040995990" description="DUF3298 domain-containing protein" evidence="1">
    <location>
        <begin position="23"/>
        <end position="370"/>
    </location>
</feature>
<evidence type="ECO:0000313" key="2">
    <source>
        <dbReference type="EMBL" id="KUG09046.1"/>
    </source>
</evidence>
<comment type="caution">
    <text evidence="2">The sequence shown here is derived from an EMBL/GenBank/DDBJ whole genome shotgun (WGS) entry which is preliminary data.</text>
</comment>
<dbReference type="OrthoDB" id="887357at2"/>
<sequence>MTNSFFFCAVTACLLAAGSAPAPRPTASPPLPRDGQTLYRRYRGELAGRPVVVEFTFRRLSDLPKEHQFDLAARAYDLATGAQHDLRPAGLFKPAAPLTLREETYPGTGQVWHASQPLGPVLSGTWQASALSPPQPFTLREDYTGAARFELLTEYTSGRRGLNSWGEPARSSITVTYLHLLGADTLRPALAPLQCPVPVRRRRERVGLDQVAGSQDLANIYDQSLEVTLNEQDLLASTAYTQEGVVDHRRAQHTWNSFVYDLRTGRQFGLLELLRPGADTTVQRLITNQLRRGDPAYAALLQLDTELLPLPEEDFALTPAGCQATYQTAPEDAPFYAYTVSLTWAQLRPLLRPGTPLDRLLQARGLPRPR</sequence>
<dbReference type="AlphaFoldDB" id="A0A9X0HN52"/>
<evidence type="ECO:0008006" key="4">
    <source>
        <dbReference type="Google" id="ProtNLM"/>
    </source>
</evidence>
<keyword evidence="3" id="KW-1185">Reference proteome</keyword>
<dbReference type="RefSeq" id="WP_059068471.1">
    <property type="nucleotide sequence ID" value="NZ_LNAL01000005.1"/>
</dbReference>
<name>A0A9X0HN52_SOLP1</name>
<accession>A0A9X0HN52</accession>
<reference evidence="2 3" key="1">
    <citation type="submission" date="2015-11" db="EMBL/GenBank/DDBJ databases">
        <title>Solirubrum puertoriconensis gen. nov. an environmental bacteria isolated in Puerto Rico.</title>
        <authorList>
            <person name="Cuebas-Irizarry M.F."/>
            <person name="Montalvo-Rodriguez R."/>
        </authorList>
    </citation>
    <scope>NUCLEOTIDE SEQUENCE [LARGE SCALE GENOMIC DNA]</scope>
    <source>
        <strain evidence="2 3">MC1A</strain>
    </source>
</reference>
<dbReference type="Proteomes" id="UP000054223">
    <property type="component" value="Unassembled WGS sequence"/>
</dbReference>
<proteinExistence type="predicted"/>
<feature type="signal peptide" evidence="1">
    <location>
        <begin position="1"/>
        <end position="22"/>
    </location>
</feature>